<reference evidence="8" key="1">
    <citation type="submission" date="2020-04" db="EMBL/GenBank/DDBJ databases">
        <title>Genome Assembly and Annotation of Botryosphaeria dothidea sdau 11-99, a Latent Pathogen of Apple Fruit Ring Rot in China.</title>
        <authorList>
            <person name="Yu C."/>
            <person name="Diao Y."/>
            <person name="Lu Q."/>
            <person name="Zhao J."/>
            <person name="Cui S."/>
            <person name="Peng C."/>
            <person name="He B."/>
            <person name="Liu H."/>
        </authorList>
    </citation>
    <scope>NUCLEOTIDE SEQUENCE [LARGE SCALE GENOMIC DNA]</scope>
    <source>
        <strain evidence="8">Sdau11-99</strain>
    </source>
</reference>
<dbReference type="Gene3D" id="1.20.1250.20">
    <property type="entry name" value="MFS general substrate transporter like domains"/>
    <property type="match status" value="1"/>
</dbReference>
<keyword evidence="3 6" id="KW-1133">Transmembrane helix</keyword>
<evidence type="ECO:0000313" key="9">
    <source>
        <dbReference type="Proteomes" id="UP000572817"/>
    </source>
</evidence>
<keyword evidence="9" id="KW-1185">Reference proteome</keyword>
<protein>
    <recommendedName>
        <fullName evidence="7">Major facilitator superfamily (MFS) profile domain-containing protein</fullName>
    </recommendedName>
</protein>
<evidence type="ECO:0000256" key="5">
    <source>
        <dbReference type="SAM" id="MobiDB-lite"/>
    </source>
</evidence>
<name>A0A8H4IQ04_9PEZI</name>
<proteinExistence type="predicted"/>
<feature type="transmembrane region" description="Helical" evidence="6">
    <location>
        <begin position="438"/>
        <end position="464"/>
    </location>
</feature>
<comment type="caution">
    <text evidence="8">The sequence shown here is derived from an EMBL/GenBank/DDBJ whole genome shotgun (WGS) entry which is preliminary data.</text>
</comment>
<dbReference type="GO" id="GO:0022857">
    <property type="term" value="F:transmembrane transporter activity"/>
    <property type="evidence" value="ECO:0007669"/>
    <property type="project" value="InterPro"/>
</dbReference>
<dbReference type="InterPro" id="IPR011701">
    <property type="entry name" value="MFS"/>
</dbReference>
<evidence type="ECO:0000256" key="4">
    <source>
        <dbReference type="ARBA" id="ARBA00023136"/>
    </source>
</evidence>
<feature type="region of interest" description="Disordered" evidence="5">
    <location>
        <begin position="248"/>
        <end position="287"/>
    </location>
</feature>
<feature type="transmembrane region" description="Helical" evidence="6">
    <location>
        <begin position="618"/>
        <end position="641"/>
    </location>
</feature>
<feature type="transmembrane region" description="Helical" evidence="6">
    <location>
        <begin position="90"/>
        <end position="111"/>
    </location>
</feature>
<dbReference type="InterPro" id="IPR020846">
    <property type="entry name" value="MFS_dom"/>
</dbReference>
<dbReference type="GO" id="GO:0005886">
    <property type="term" value="C:plasma membrane"/>
    <property type="evidence" value="ECO:0007669"/>
    <property type="project" value="TreeGrafter"/>
</dbReference>
<gene>
    <name evidence="8" type="ORF">GTA08_BOTSDO07971</name>
</gene>
<dbReference type="Pfam" id="PF07690">
    <property type="entry name" value="MFS_1"/>
    <property type="match status" value="1"/>
</dbReference>
<dbReference type="OrthoDB" id="5215911at2759"/>
<comment type="subcellular location">
    <subcellularLocation>
        <location evidence="1">Membrane</location>
        <topology evidence="1">Multi-pass membrane protein</topology>
    </subcellularLocation>
</comment>
<keyword evidence="2 6" id="KW-0812">Transmembrane</keyword>
<feature type="compositionally biased region" description="Polar residues" evidence="5">
    <location>
        <begin position="264"/>
        <end position="287"/>
    </location>
</feature>
<organism evidence="8 9">
    <name type="scientific">Botryosphaeria dothidea</name>
    <dbReference type="NCBI Taxonomy" id="55169"/>
    <lineage>
        <taxon>Eukaryota</taxon>
        <taxon>Fungi</taxon>
        <taxon>Dikarya</taxon>
        <taxon>Ascomycota</taxon>
        <taxon>Pezizomycotina</taxon>
        <taxon>Dothideomycetes</taxon>
        <taxon>Dothideomycetes incertae sedis</taxon>
        <taxon>Botryosphaeriales</taxon>
        <taxon>Botryosphaeriaceae</taxon>
        <taxon>Botryosphaeria</taxon>
    </lineage>
</organism>
<evidence type="ECO:0000259" key="7">
    <source>
        <dbReference type="PROSITE" id="PS50850"/>
    </source>
</evidence>
<evidence type="ECO:0000256" key="3">
    <source>
        <dbReference type="ARBA" id="ARBA00022989"/>
    </source>
</evidence>
<dbReference type="PANTHER" id="PTHR23502:SF30">
    <property type="entry name" value="TRANSPORTER, PUTATIVE (AFU_ORTHOLOGUE AFUA_8G04702)-RELATED"/>
    <property type="match status" value="1"/>
</dbReference>
<feature type="transmembrane region" description="Helical" evidence="6">
    <location>
        <begin position="185"/>
        <end position="205"/>
    </location>
</feature>
<accession>A0A8H4IQ04</accession>
<keyword evidence="4 6" id="KW-0472">Membrane</keyword>
<feature type="transmembrane region" description="Helical" evidence="6">
    <location>
        <begin position="211"/>
        <end position="231"/>
    </location>
</feature>
<evidence type="ECO:0000313" key="8">
    <source>
        <dbReference type="EMBL" id="KAF4304058.1"/>
    </source>
</evidence>
<dbReference type="PROSITE" id="PS50850">
    <property type="entry name" value="MFS"/>
    <property type="match status" value="1"/>
</dbReference>
<sequence length="693" mass="77147">MALPREEMVPGTVHLVDTAHDMHSQHARGNKDIVLVPQPSTDPEDPLNWSPRRKGLAIGMAYAYTLGVGISTAVQYSVLTPIADDTGITVAQLNLGTGLMFLFLGWSNLLWQPLAIVYGRRGVYVLSAFLCIFPVVWSAYSTSKGEWYAHRIILGIFAAPIESLPEITVPDLYFAHERGTYMGIYAFLLFGSNFLAPFFAGWINVAAGWRWVMYFGAIVQAVSFLICYFFMEETMYFRKTIEGEEVSNKKSDEAEEVQAGSEKTPVSESQALGQEIGQATESRQTAGNAKELTWSSYRKKLSLFVKMEGRPSNKAMFTMMWRPLPLIYHFPCVSWAGFLYGTCLSWYNVLNATASQVLSAVPYNFSSGLVGTAYLSPFLAAGLAALWSGWSADKLAIFLARRNGGIREPEQRLWALLLSGVLCAAGLILWGVGAARDVHWFGLIFGLGLLAFSCVCGGSIALSYDVDCFKEISGESMISIMIIRNTMGFAVSYGIDPWIDHMGLQNCFITAAMVALACTYTFFPMVWYGKQLRRYSARKYWDTLALYWTAHSLDLRTKLWDIGGQNGWNSNPRLRVYFHANHKEPPDIPSIWSPSCSNSTLAVAIVGAVVWLTRVTLLYFGVIFASVNIFYDALLSTLWIYSANVQLSGDLTDPKHMSPRPWYLERSCTEVDGQKSGYCTFGKILFAFAILSV</sequence>
<feature type="domain" description="Major facilitator superfamily (MFS) profile" evidence="7">
    <location>
        <begin position="57"/>
        <end position="530"/>
    </location>
</feature>
<feature type="transmembrane region" description="Helical" evidence="6">
    <location>
        <begin position="591"/>
        <end position="612"/>
    </location>
</feature>
<dbReference type="SUPFAM" id="SSF103473">
    <property type="entry name" value="MFS general substrate transporter"/>
    <property type="match status" value="1"/>
</dbReference>
<feature type="transmembrane region" description="Helical" evidence="6">
    <location>
        <begin position="369"/>
        <end position="392"/>
    </location>
</feature>
<dbReference type="AlphaFoldDB" id="A0A8H4IQ04"/>
<dbReference type="InterPro" id="IPR036259">
    <property type="entry name" value="MFS_trans_sf"/>
</dbReference>
<feature type="transmembrane region" description="Helical" evidence="6">
    <location>
        <begin position="152"/>
        <end position="173"/>
    </location>
</feature>
<feature type="transmembrane region" description="Helical" evidence="6">
    <location>
        <begin position="326"/>
        <end position="349"/>
    </location>
</feature>
<feature type="transmembrane region" description="Helical" evidence="6">
    <location>
        <begin position="56"/>
        <end position="78"/>
    </location>
</feature>
<evidence type="ECO:0000256" key="1">
    <source>
        <dbReference type="ARBA" id="ARBA00004141"/>
    </source>
</evidence>
<feature type="transmembrane region" description="Helical" evidence="6">
    <location>
        <begin position="507"/>
        <end position="529"/>
    </location>
</feature>
<dbReference type="EMBL" id="WWBZ02000051">
    <property type="protein sequence ID" value="KAF4304058.1"/>
    <property type="molecule type" value="Genomic_DNA"/>
</dbReference>
<feature type="transmembrane region" description="Helical" evidence="6">
    <location>
        <begin position="413"/>
        <end position="432"/>
    </location>
</feature>
<evidence type="ECO:0000256" key="6">
    <source>
        <dbReference type="SAM" id="Phobius"/>
    </source>
</evidence>
<dbReference type="PANTHER" id="PTHR23502">
    <property type="entry name" value="MAJOR FACILITATOR SUPERFAMILY"/>
    <property type="match status" value="1"/>
</dbReference>
<dbReference type="Proteomes" id="UP000572817">
    <property type="component" value="Unassembled WGS sequence"/>
</dbReference>
<feature type="transmembrane region" description="Helical" evidence="6">
    <location>
        <begin position="123"/>
        <end position="140"/>
    </location>
</feature>
<evidence type="ECO:0000256" key="2">
    <source>
        <dbReference type="ARBA" id="ARBA00022692"/>
    </source>
</evidence>